<dbReference type="GO" id="GO:0008233">
    <property type="term" value="F:peptidase activity"/>
    <property type="evidence" value="ECO:0007669"/>
    <property type="project" value="UniProtKB-KW"/>
</dbReference>
<keyword evidence="2" id="KW-1185">Reference proteome</keyword>
<dbReference type="Gene3D" id="2.40.10.120">
    <property type="match status" value="1"/>
</dbReference>
<dbReference type="RefSeq" id="WP_249750596.1">
    <property type="nucleotide sequence ID" value="NZ_CP097298.1"/>
</dbReference>
<keyword evidence="1" id="KW-0378">Hydrolase</keyword>
<dbReference type="Pfam" id="PF13365">
    <property type="entry name" value="Trypsin_2"/>
    <property type="match status" value="1"/>
</dbReference>
<evidence type="ECO:0000313" key="1">
    <source>
        <dbReference type="EMBL" id="URI16733.1"/>
    </source>
</evidence>
<dbReference type="InterPro" id="IPR009003">
    <property type="entry name" value="Peptidase_S1_PA"/>
</dbReference>
<accession>A0ABY4SPE3</accession>
<sequence length="268" mass="28741">MFEPLFHDPSPDPTALAGWDLSVALINATVQIDQPSGEGVRTVGTGFLLDAPRTDGSPRTVLVTAGHVLDRMPASEVRIGWRVQALEGDWRFAPQPLQVRGPEDTPLWTTHPTQDIAVMEVVAPRMFARAAIPLAWLADEDTFEEARVGAGDELLSLGYPRGLSANRAGFPILRAGRIASWPLTPIAAFPTFLLDFAVFPGNSGGPVFWTPTARRAAGVDAPDHPYVAGILVQEVVVGQERLGLGVVAHAAYIREAVALLDAPPRPEP</sequence>
<organism evidence="1 2">
    <name type="scientific">Brevundimonas albigilva</name>
    <dbReference type="NCBI Taxonomy" id="1312364"/>
    <lineage>
        <taxon>Bacteria</taxon>
        <taxon>Pseudomonadati</taxon>
        <taxon>Pseudomonadota</taxon>
        <taxon>Alphaproteobacteria</taxon>
        <taxon>Caulobacterales</taxon>
        <taxon>Caulobacteraceae</taxon>
        <taxon>Brevundimonas</taxon>
    </lineage>
</organism>
<reference evidence="1" key="1">
    <citation type="submission" date="2022-05" db="EMBL/GenBank/DDBJ databases">
        <title>Brevundimonas albigilva TT17 genome sequence.</title>
        <authorList>
            <person name="Lee K."/>
            <person name="Son H."/>
        </authorList>
    </citation>
    <scope>NUCLEOTIDE SEQUENCE</scope>
    <source>
        <strain evidence="1">TT17</strain>
    </source>
</reference>
<dbReference type="SUPFAM" id="SSF50494">
    <property type="entry name" value="Trypsin-like serine proteases"/>
    <property type="match status" value="1"/>
</dbReference>
<gene>
    <name evidence="1" type="ORF">M8231_07125</name>
</gene>
<dbReference type="GO" id="GO:0006508">
    <property type="term" value="P:proteolysis"/>
    <property type="evidence" value="ECO:0007669"/>
    <property type="project" value="UniProtKB-KW"/>
</dbReference>
<evidence type="ECO:0000313" key="2">
    <source>
        <dbReference type="Proteomes" id="UP001055429"/>
    </source>
</evidence>
<dbReference type="Proteomes" id="UP001055429">
    <property type="component" value="Chromosome"/>
</dbReference>
<dbReference type="EMBL" id="CP097649">
    <property type="protein sequence ID" value="URI16733.1"/>
    <property type="molecule type" value="Genomic_DNA"/>
</dbReference>
<keyword evidence="1" id="KW-0645">Protease</keyword>
<proteinExistence type="predicted"/>
<protein>
    <submittedName>
        <fullName evidence="1">Serine protease</fullName>
    </submittedName>
</protein>
<name>A0ABY4SPE3_9CAUL</name>